<sequence length="28" mass="2954">MHFAVGFPGQEAAQKQGTAQSREGNFGC</sequence>
<protein>
    <submittedName>
        <fullName evidence="2">Uncharacterized protein</fullName>
    </submittedName>
</protein>
<feature type="compositionally biased region" description="Polar residues" evidence="1">
    <location>
        <begin position="13"/>
        <end position="28"/>
    </location>
</feature>
<reference evidence="2" key="1">
    <citation type="submission" date="2018-02" db="EMBL/GenBank/DDBJ databases">
        <title>Rhizophora mucronata_Transcriptome.</title>
        <authorList>
            <person name="Meera S.P."/>
            <person name="Sreeshan A."/>
            <person name="Augustine A."/>
        </authorList>
    </citation>
    <scope>NUCLEOTIDE SEQUENCE</scope>
    <source>
        <tissue evidence="2">Leaf</tissue>
    </source>
</reference>
<accession>A0A2P2PBU5</accession>
<name>A0A2P2PBU5_RHIMU</name>
<dbReference type="AlphaFoldDB" id="A0A2P2PBU5"/>
<feature type="region of interest" description="Disordered" evidence="1">
    <location>
        <begin position="1"/>
        <end position="28"/>
    </location>
</feature>
<evidence type="ECO:0000256" key="1">
    <source>
        <dbReference type="SAM" id="MobiDB-lite"/>
    </source>
</evidence>
<evidence type="ECO:0000313" key="2">
    <source>
        <dbReference type="EMBL" id="MBX52232.1"/>
    </source>
</evidence>
<dbReference type="EMBL" id="GGEC01071748">
    <property type="protein sequence ID" value="MBX52232.1"/>
    <property type="molecule type" value="Transcribed_RNA"/>
</dbReference>
<organism evidence="2">
    <name type="scientific">Rhizophora mucronata</name>
    <name type="common">Asiatic mangrove</name>
    <dbReference type="NCBI Taxonomy" id="61149"/>
    <lineage>
        <taxon>Eukaryota</taxon>
        <taxon>Viridiplantae</taxon>
        <taxon>Streptophyta</taxon>
        <taxon>Embryophyta</taxon>
        <taxon>Tracheophyta</taxon>
        <taxon>Spermatophyta</taxon>
        <taxon>Magnoliopsida</taxon>
        <taxon>eudicotyledons</taxon>
        <taxon>Gunneridae</taxon>
        <taxon>Pentapetalae</taxon>
        <taxon>rosids</taxon>
        <taxon>fabids</taxon>
        <taxon>Malpighiales</taxon>
        <taxon>Rhizophoraceae</taxon>
        <taxon>Rhizophora</taxon>
    </lineage>
</organism>
<proteinExistence type="predicted"/>